<dbReference type="AlphaFoldDB" id="A0A9W7C2Y6"/>
<name>A0A9W7C2Y6_9STRA</name>
<sequence>FAQFTKERSNDVLNRNNEIATLQKNLEGHAIATLQAQSNVDSSISNMSDKVLQLGQMLASIESRRVQ</sequence>
<feature type="non-terminal residue" evidence="1">
    <location>
        <position position="1"/>
    </location>
</feature>
<reference evidence="2" key="1">
    <citation type="journal article" date="2023" name="Commun. Biol.">
        <title>Genome analysis of Parmales, the sister group of diatoms, reveals the evolutionary specialization of diatoms from phago-mixotrophs to photoautotrophs.</title>
        <authorList>
            <person name="Ban H."/>
            <person name="Sato S."/>
            <person name="Yoshikawa S."/>
            <person name="Yamada K."/>
            <person name="Nakamura Y."/>
            <person name="Ichinomiya M."/>
            <person name="Sato N."/>
            <person name="Blanc-Mathieu R."/>
            <person name="Endo H."/>
            <person name="Kuwata A."/>
            <person name="Ogata H."/>
        </authorList>
    </citation>
    <scope>NUCLEOTIDE SEQUENCE [LARGE SCALE GENOMIC DNA]</scope>
</reference>
<organism evidence="1 2">
    <name type="scientific">Triparma laevis f. inornata</name>
    <dbReference type="NCBI Taxonomy" id="1714386"/>
    <lineage>
        <taxon>Eukaryota</taxon>
        <taxon>Sar</taxon>
        <taxon>Stramenopiles</taxon>
        <taxon>Ochrophyta</taxon>
        <taxon>Bolidophyceae</taxon>
        <taxon>Parmales</taxon>
        <taxon>Triparmaceae</taxon>
        <taxon>Triparma</taxon>
    </lineage>
</organism>
<comment type="caution">
    <text evidence="1">The sequence shown here is derived from an EMBL/GenBank/DDBJ whole genome shotgun (WGS) entry which is preliminary data.</text>
</comment>
<dbReference type="EMBL" id="BLQM01000737">
    <property type="protein sequence ID" value="GMH97045.1"/>
    <property type="molecule type" value="Genomic_DNA"/>
</dbReference>
<proteinExistence type="predicted"/>
<dbReference type="Proteomes" id="UP001162640">
    <property type="component" value="Unassembled WGS sequence"/>
</dbReference>
<accession>A0A9W7C2Y6</accession>
<evidence type="ECO:0000313" key="1">
    <source>
        <dbReference type="EMBL" id="GMH97045.1"/>
    </source>
</evidence>
<evidence type="ECO:0000313" key="2">
    <source>
        <dbReference type="Proteomes" id="UP001162640"/>
    </source>
</evidence>
<protein>
    <submittedName>
        <fullName evidence="1">Uncharacterized protein</fullName>
    </submittedName>
</protein>
<gene>
    <name evidence="1" type="ORF">TL16_g13334</name>
</gene>